<evidence type="ECO:0000313" key="2">
    <source>
        <dbReference type="Proteomes" id="UP000183832"/>
    </source>
</evidence>
<gene>
    <name evidence="1" type="ORF">CLUMA_CG012733</name>
</gene>
<reference evidence="1 2" key="1">
    <citation type="submission" date="2015-04" db="EMBL/GenBank/DDBJ databases">
        <authorList>
            <person name="Syromyatnikov M.Y."/>
            <person name="Popov V.N."/>
        </authorList>
    </citation>
    <scope>NUCLEOTIDE SEQUENCE [LARGE SCALE GENOMIC DNA]</scope>
</reference>
<evidence type="ECO:0000313" key="1">
    <source>
        <dbReference type="EMBL" id="CRK99363.1"/>
    </source>
</evidence>
<dbReference type="EMBL" id="CVRI01000050">
    <property type="protein sequence ID" value="CRK99363.1"/>
    <property type="molecule type" value="Genomic_DNA"/>
</dbReference>
<name>A0A1J1IGM9_9DIPT</name>
<sequence>MLVKPSKIRIYSIEEKREKKTLLMVMKRKKNAGPQHKKHSLFKLFNQMVTFVDFTDSKYVPNVFLNFSFFFTMTKALMCIV</sequence>
<organism evidence="1 2">
    <name type="scientific">Clunio marinus</name>
    <dbReference type="NCBI Taxonomy" id="568069"/>
    <lineage>
        <taxon>Eukaryota</taxon>
        <taxon>Metazoa</taxon>
        <taxon>Ecdysozoa</taxon>
        <taxon>Arthropoda</taxon>
        <taxon>Hexapoda</taxon>
        <taxon>Insecta</taxon>
        <taxon>Pterygota</taxon>
        <taxon>Neoptera</taxon>
        <taxon>Endopterygota</taxon>
        <taxon>Diptera</taxon>
        <taxon>Nematocera</taxon>
        <taxon>Chironomoidea</taxon>
        <taxon>Chironomidae</taxon>
        <taxon>Clunio</taxon>
    </lineage>
</organism>
<dbReference type="Proteomes" id="UP000183832">
    <property type="component" value="Unassembled WGS sequence"/>
</dbReference>
<protein>
    <submittedName>
        <fullName evidence="1">CLUMA_CG012733, isoform A</fullName>
    </submittedName>
</protein>
<proteinExistence type="predicted"/>
<accession>A0A1J1IGM9</accession>
<dbReference type="AlphaFoldDB" id="A0A1J1IGM9"/>
<keyword evidence="2" id="KW-1185">Reference proteome</keyword>